<accession>A0A0G4IGH9</accession>
<dbReference type="AlphaFoldDB" id="A0A0G4IGH9"/>
<dbReference type="OrthoDB" id="19928at2759"/>
<dbReference type="Gene3D" id="3.90.640.90">
    <property type="entry name" value="Anti-proliferative protein, N-terminal domain"/>
    <property type="match status" value="1"/>
</dbReference>
<dbReference type="EMBL" id="CDSF01000001">
    <property type="protein sequence ID" value="CEO94279.1"/>
    <property type="molecule type" value="Genomic_DNA"/>
</dbReference>
<feature type="domain" description="Anti-proliferative protein" evidence="3">
    <location>
        <begin position="1"/>
        <end position="113"/>
    </location>
</feature>
<dbReference type="InterPro" id="IPR036054">
    <property type="entry name" value="BTG-like_sf"/>
</dbReference>
<dbReference type="Proteomes" id="UP000290189">
    <property type="component" value="Unassembled WGS sequence"/>
</dbReference>
<evidence type="ECO:0000313" key="6">
    <source>
        <dbReference type="Proteomes" id="UP000039324"/>
    </source>
</evidence>
<feature type="compositionally biased region" description="Low complexity" evidence="2">
    <location>
        <begin position="130"/>
        <end position="153"/>
    </location>
</feature>
<reference evidence="5 7" key="2">
    <citation type="submission" date="2018-03" db="EMBL/GenBank/DDBJ databases">
        <authorList>
            <person name="Fogelqvist J."/>
        </authorList>
    </citation>
    <scope>NUCLEOTIDE SEQUENCE [LARGE SCALE GENOMIC DNA]</scope>
</reference>
<dbReference type="PANTHER" id="PTHR22978:SF22">
    <property type="entry name" value="BTG FAMILY PROTEIN"/>
    <property type="match status" value="1"/>
</dbReference>
<dbReference type="Proteomes" id="UP000039324">
    <property type="component" value="Unassembled WGS sequence"/>
</dbReference>
<protein>
    <recommendedName>
        <fullName evidence="3">Anti-proliferative protein domain-containing protein</fullName>
    </recommendedName>
</protein>
<evidence type="ECO:0000256" key="1">
    <source>
        <dbReference type="ARBA" id="ARBA00007989"/>
    </source>
</evidence>
<dbReference type="OMA" id="RTECEHA"/>
<reference evidence="4 6" key="1">
    <citation type="submission" date="2015-02" db="EMBL/GenBank/DDBJ databases">
        <authorList>
            <person name="Chooi Y.-H."/>
        </authorList>
    </citation>
    <scope>NUCLEOTIDE SEQUENCE [LARGE SCALE GENOMIC DNA]</scope>
    <source>
        <strain evidence="4">E3</strain>
    </source>
</reference>
<evidence type="ECO:0000313" key="5">
    <source>
        <dbReference type="EMBL" id="SPQ96636.1"/>
    </source>
</evidence>
<dbReference type="InterPro" id="IPR033332">
    <property type="entry name" value="BTG"/>
</dbReference>
<evidence type="ECO:0000259" key="3">
    <source>
        <dbReference type="SMART" id="SM00099"/>
    </source>
</evidence>
<name>A0A0G4IGH9_PLABS</name>
<evidence type="ECO:0000313" key="7">
    <source>
        <dbReference type="Proteomes" id="UP000290189"/>
    </source>
</evidence>
<organism evidence="4 6">
    <name type="scientific">Plasmodiophora brassicae</name>
    <name type="common">Clubroot disease agent</name>
    <dbReference type="NCBI Taxonomy" id="37360"/>
    <lineage>
        <taxon>Eukaryota</taxon>
        <taxon>Sar</taxon>
        <taxon>Rhizaria</taxon>
        <taxon>Endomyxa</taxon>
        <taxon>Phytomyxea</taxon>
        <taxon>Plasmodiophorida</taxon>
        <taxon>Plasmodiophoridae</taxon>
        <taxon>Plasmodiophora</taxon>
    </lineage>
</organism>
<dbReference type="SMART" id="SM00099">
    <property type="entry name" value="btg1"/>
    <property type="match status" value="1"/>
</dbReference>
<keyword evidence="6" id="KW-1185">Reference proteome</keyword>
<gene>
    <name evidence="4" type="ORF">PBRA_000064</name>
    <name evidence="5" type="ORF">PLBR_LOCUS3851</name>
</gene>
<dbReference type="PANTHER" id="PTHR22978">
    <property type="entry name" value="B-CELL TRANSLOCATION GENE"/>
    <property type="match status" value="1"/>
</dbReference>
<comment type="similarity">
    <text evidence="1">Belongs to the BTG family.</text>
</comment>
<dbReference type="SUPFAM" id="SSF160696">
    <property type="entry name" value="BTG domain-like"/>
    <property type="match status" value="1"/>
</dbReference>
<feature type="region of interest" description="Disordered" evidence="2">
    <location>
        <begin position="121"/>
        <end position="181"/>
    </location>
</feature>
<geneLocation type="mitochondrion" evidence="5"/>
<proteinExistence type="inferred from homology"/>
<dbReference type="InterPro" id="IPR002087">
    <property type="entry name" value="Anti_prolifrtn"/>
</dbReference>
<dbReference type="GO" id="GO:0005737">
    <property type="term" value="C:cytoplasm"/>
    <property type="evidence" value="ECO:0007669"/>
    <property type="project" value="TreeGrafter"/>
</dbReference>
<evidence type="ECO:0000313" key="4">
    <source>
        <dbReference type="EMBL" id="CEO94279.1"/>
    </source>
</evidence>
<dbReference type="EMBL" id="OVEO01000006">
    <property type="protein sequence ID" value="SPQ96636.1"/>
    <property type="molecule type" value="Genomic_DNA"/>
</dbReference>
<sequence length="181" mass="20085">MRTECEHAARWWTEQLRTVVTIPLPADAFDKYEAILCDELLARFKGHWHRNDRQLGSAYRSIAIDMSRVDPVLQAAAVRCGLGRQVLQCLASAMPNTFMFVNPNEVRVRRGAGAAVDIWRKEQEEGKAAPPTSSSKTMSSKPGHSTTATPTPSSRRRSCKRQARETQPPGIVMLAASTGQH</sequence>
<dbReference type="Pfam" id="PF07742">
    <property type="entry name" value="BTG"/>
    <property type="match status" value="1"/>
</dbReference>
<evidence type="ECO:0000256" key="2">
    <source>
        <dbReference type="SAM" id="MobiDB-lite"/>
    </source>
</evidence>
<keyword evidence="5" id="KW-0496">Mitochondrion</keyword>
<dbReference type="GO" id="GO:0005634">
    <property type="term" value="C:nucleus"/>
    <property type="evidence" value="ECO:0007669"/>
    <property type="project" value="TreeGrafter"/>
</dbReference>